<dbReference type="GO" id="GO:0004060">
    <property type="term" value="F:arylamine N-acetyltransferase activity"/>
    <property type="evidence" value="ECO:0007669"/>
    <property type="project" value="UniProtKB-EC"/>
</dbReference>
<dbReference type="EC" id="2.3.1.5" evidence="2"/>
<dbReference type="EMBL" id="JAIZAY010000018">
    <property type="protein sequence ID" value="KAJ8024546.1"/>
    <property type="molecule type" value="Genomic_DNA"/>
</dbReference>
<comment type="similarity">
    <text evidence="1">Belongs to the arylamine N-acetyltransferase family.</text>
</comment>
<sequence length="304" mass="35328">MSLDYKCPQQVFQANPLVTMNTIAKQIRRTIPFTTMDMFDRPLDQINDEVGKEHILRCHGGWCTSVNPFTKSLLDHLGYRTQDILASIPGMSHDTHIATIVWDASHPGSCHLVDPGVRRPFLQAISLDFEKESPIYKCHYARYKFFKEDGDKVLWSIQPSNRIIQKLSKDESITDLSGQKWQVLLRYNLRKPMARYHINKYWQMLLHGNKPVPPGVDGLVFCAFKNDYVVEINATREKIVVNIFDEDSQVERMKMTSEELIRFFITYFPNYPMEMLINAVKADFSWLPVEMIDKYDIGKQSLAV</sequence>
<proteinExistence type="inferred from homology"/>
<dbReference type="Proteomes" id="UP001152320">
    <property type="component" value="Chromosome 18"/>
</dbReference>
<dbReference type="OrthoDB" id="7657606at2759"/>
<evidence type="ECO:0000256" key="2">
    <source>
        <dbReference type="ARBA" id="ARBA00012701"/>
    </source>
</evidence>
<comment type="caution">
    <text evidence="3">The sequence shown here is derived from an EMBL/GenBank/DDBJ whole genome shotgun (WGS) entry which is preliminary data.</text>
</comment>
<evidence type="ECO:0000256" key="1">
    <source>
        <dbReference type="ARBA" id="ARBA00006547"/>
    </source>
</evidence>
<dbReference type="Gene3D" id="3.30.2140.20">
    <property type="match status" value="1"/>
</dbReference>
<dbReference type="SUPFAM" id="SSF54001">
    <property type="entry name" value="Cysteine proteinases"/>
    <property type="match status" value="1"/>
</dbReference>
<dbReference type="InterPro" id="IPR038765">
    <property type="entry name" value="Papain-like_cys_pep_sf"/>
</dbReference>
<dbReference type="Pfam" id="PF00797">
    <property type="entry name" value="Acetyltransf_2"/>
    <property type="match status" value="1"/>
</dbReference>
<protein>
    <recommendedName>
        <fullName evidence="2">arylamine N-acetyltransferase</fullName>
        <ecNumber evidence="2">2.3.1.5</ecNumber>
    </recommendedName>
</protein>
<organism evidence="3 4">
    <name type="scientific">Holothuria leucospilota</name>
    <name type="common">Black long sea cucumber</name>
    <name type="synonym">Mertensiothuria leucospilota</name>
    <dbReference type="NCBI Taxonomy" id="206669"/>
    <lineage>
        <taxon>Eukaryota</taxon>
        <taxon>Metazoa</taxon>
        <taxon>Echinodermata</taxon>
        <taxon>Eleutherozoa</taxon>
        <taxon>Echinozoa</taxon>
        <taxon>Holothuroidea</taxon>
        <taxon>Aspidochirotacea</taxon>
        <taxon>Aspidochirotida</taxon>
        <taxon>Holothuriidae</taxon>
        <taxon>Holothuria</taxon>
    </lineage>
</organism>
<keyword evidence="4" id="KW-1185">Reference proteome</keyword>
<dbReference type="PANTHER" id="PTHR11786">
    <property type="entry name" value="N-HYDROXYARYLAMINE O-ACETYLTRANSFERASE"/>
    <property type="match status" value="1"/>
</dbReference>
<name>A0A9Q1BE85_HOLLE</name>
<accession>A0A9Q1BE85</accession>
<evidence type="ECO:0000313" key="3">
    <source>
        <dbReference type="EMBL" id="KAJ8024546.1"/>
    </source>
</evidence>
<reference evidence="3" key="1">
    <citation type="submission" date="2021-10" db="EMBL/GenBank/DDBJ databases">
        <title>Tropical sea cucumber genome reveals ecological adaptation and Cuvierian tubules defense mechanism.</title>
        <authorList>
            <person name="Chen T."/>
        </authorList>
    </citation>
    <scope>NUCLEOTIDE SEQUENCE</scope>
    <source>
        <strain evidence="3">Nanhai2018</strain>
        <tissue evidence="3">Muscle</tissue>
    </source>
</reference>
<gene>
    <name evidence="3" type="ORF">HOLleu_34480</name>
</gene>
<dbReference type="InterPro" id="IPR053710">
    <property type="entry name" value="Arylamine_NAT_domain_sf"/>
</dbReference>
<dbReference type="AlphaFoldDB" id="A0A9Q1BE85"/>
<evidence type="ECO:0000313" key="4">
    <source>
        <dbReference type="Proteomes" id="UP001152320"/>
    </source>
</evidence>
<dbReference type="InterPro" id="IPR001447">
    <property type="entry name" value="Arylamine_N-AcTrfase"/>
</dbReference>
<dbReference type="PANTHER" id="PTHR11786:SF0">
    <property type="entry name" value="ARYLAMINE N-ACETYLTRANSFERASE 4-RELATED"/>
    <property type="match status" value="1"/>
</dbReference>